<evidence type="ECO:0000256" key="2">
    <source>
        <dbReference type="ARBA" id="ARBA00007783"/>
    </source>
</evidence>
<evidence type="ECO:0000256" key="8">
    <source>
        <dbReference type="ARBA" id="ARBA00023047"/>
    </source>
</evidence>
<dbReference type="AlphaFoldDB" id="H8L0C0"/>
<dbReference type="PRINTS" id="PR00164">
    <property type="entry name" value="ABC2TRNSPORT"/>
</dbReference>
<dbReference type="PANTHER" id="PTHR30413:SF10">
    <property type="entry name" value="CAPSULE POLYSACCHARIDE EXPORT INNER-MEMBRANE PROTEIN CTRC"/>
    <property type="match status" value="1"/>
</dbReference>
<dbReference type="eggNOG" id="COG1682">
    <property type="taxonomic scope" value="Bacteria"/>
</dbReference>
<dbReference type="Proteomes" id="UP000005234">
    <property type="component" value="Chromosome"/>
</dbReference>
<proteinExistence type="inferred from homology"/>
<dbReference type="GO" id="GO:0043190">
    <property type="term" value="C:ATP-binding cassette (ABC) transporter complex"/>
    <property type="evidence" value="ECO:0007669"/>
    <property type="project" value="InterPro"/>
</dbReference>
<dbReference type="Pfam" id="PF01061">
    <property type="entry name" value="ABC2_membrane"/>
    <property type="match status" value="1"/>
</dbReference>
<keyword evidence="6 10" id="KW-0812">Transmembrane</keyword>
<dbReference type="STRING" id="767434.Fraau_2826"/>
<dbReference type="InterPro" id="IPR000412">
    <property type="entry name" value="ABC_2_transport"/>
</dbReference>
<feature type="transmembrane region" description="Helical" evidence="10">
    <location>
        <begin position="186"/>
        <end position="204"/>
    </location>
</feature>
<evidence type="ECO:0000256" key="6">
    <source>
        <dbReference type="ARBA" id="ARBA00022692"/>
    </source>
</evidence>
<evidence type="ECO:0000256" key="3">
    <source>
        <dbReference type="ARBA" id="ARBA00022448"/>
    </source>
</evidence>
<dbReference type="InterPro" id="IPR013525">
    <property type="entry name" value="ABC2_TM"/>
</dbReference>
<dbReference type="GO" id="GO:0015774">
    <property type="term" value="P:polysaccharide transport"/>
    <property type="evidence" value="ECO:0007669"/>
    <property type="project" value="UniProtKB-KW"/>
</dbReference>
<evidence type="ECO:0000313" key="13">
    <source>
        <dbReference type="Proteomes" id="UP000005234"/>
    </source>
</evidence>
<dbReference type="OrthoDB" id="9814458at2"/>
<dbReference type="GO" id="GO:0015920">
    <property type="term" value="P:lipopolysaccharide transport"/>
    <property type="evidence" value="ECO:0007669"/>
    <property type="project" value="TreeGrafter"/>
</dbReference>
<evidence type="ECO:0000313" key="12">
    <source>
        <dbReference type="EMBL" id="AFC87160.1"/>
    </source>
</evidence>
<keyword evidence="4" id="KW-1003">Cell membrane</keyword>
<evidence type="ECO:0000256" key="4">
    <source>
        <dbReference type="ARBA" id="ARBA00022475"/>
    </source>
</evidence>
<comment type="subcellular location">
    <subcellularLocation>
        <location evidence="1">Cell membrane</location>
        <topology evidence="1">Multi-pass membrane protein</topology>
    </subcellularLocation>
</comment>
<dbReference type="HOGENOM" id="CLU_060703_5_1_6"/>
<name>H8L0C0_FRAAD</name>
<evidence type="ECO:0000259" key="11">
    <source>
        <dbReference type="Pfam" id="PF01061"/>
    </source>
</evidence>
<dbReference type="EMBL" id="CP003350">
    <property type="protein sequence ID" value="AFC87160.1"/>
    <property type="molecule type" value="Genomic_DNA"/>
</dbReference>
<evidence type="ECO:0000256" key="7">
    <source>
        <dbReference type="ARBA" id="ARBA00022989"/>
    </source>
</evidence>
<organism evidence="12 13">
    <name type="scientific">Frateuria aurantia (strain ATCC 33424 / DSM 6220 / KCTC 2777 / LMG 1558 / NBRC 3245 / NCIMB 13370)</name>
    <name type="common">Acetobacter aurantius</name>
    <dbReference type="NCBI Taxonomy" id="767434"/>
    <lineage>
        <taxon>Bacteria</taxon>
        <taxon>Pseudomonadati</taxon>
        <taxon>Pseudomonadota</taxon>
        <taxon>Gammaproteobacteria</taxon>
        <taxon>Lysobacterales</taxon>
        <taxon>Rhodanobacteraceae</taxon>
        <taxon>Frateuria</taxon>
    </lineage>
</organism>
<dbReference type="RefSeq" id="WP_014404163.1">
    <property type="nucleotide sequence ID" value="NC_017033.1"/>
</dbReference>
<reference evidence="12" key="1">
    <citation type="submission" date="2012-02" db="EMBL/GenBank/DDBJ databases">
        <title>The complete genome of Frateuria aurantia DSM 6220.</title>
        <authorList>
            <consortium name="US DOE Joint Genome Institute (JGI-PGF)"/>
            <person name="Lucas S."/>
            <person name="Copeland A."/>
            <person name="Lapidus A."/>
            <person name="Glavina del Rio T."/>
            <person name="Dalin E."/>
            <person name="Tice H."/>
            <person name="Bruce D."/>
            <person name="Goodwin L."/>
            <person name="Pitluck S."/>
            <person name="Peters L."/>
            <person name="Ovchinnikova G."/>
            <person name="Teshima H."/>
            <person name="Kyrpides N."/>
            <person name="Mavromatis K."/>
            <person name="Ivanova N."/>
            <person name="Brettin T."/>
            <person name="Detter J.C."/>
            <person name="Han C."/>
            <person name="Larimer F."/>
            <person name="Land M."/>
            <person name="Hauser L."/>
            <person name="Markowitz V."/>
            <person name="Cheng J.-F."/>
            <person name="Hugenholtz P."/>
            <person name="Woyke T."/>
            <person name="Wu D."/>
            <person name="Brambilla E."/>
            <person name="Klenk H.-P."/>
            <person name="Eisen J.A."/>
        </authorList>
    </citation>
    <scope>NUCLEOTIDE SEQUENCE</scope>
    <source>
        <strain evidence="12">DSM 6220</strain>
    </source>
</reference>
<evidence type="ECO:0000256" key="9">
    <source>
        <dbReference type="ARBA" id="ARBA00023136"/>
    </source>
</evidence>
<feature type="transmembrane region" description="Helical" evidence="10">
    <location>
        <begin position="119"/>
        <end position="143"/>
    </location>
</feature>
<keyword evidence="9 10" id="KW-0472">Membrane</keyword>
<keyword evidence="8" id="KW-0625">Polysaccharide transport</keyword>
<keyword evidence="13" id="KW-1185">Reference proteome</keyword>
<keyword evidence="7 10" id="KW-1133">Transmembrane helix</keyword>
<feature type="transmembrane region" description="Helical" evidence="10">
    <location>
        <begin position="239"/>
        <end position="257"/>
    </location>
</feature>
<comment type="similarity">
    <text evidence="2">Belongs to the ABC-2 integral membrane protein family.</text>
</comment>
<dbReference type="GO" id="GO:0140359">
    <property type="term" value="F:ABC-type transporter activity"/>
    <property type="evidence" value="ECO:0007669"/>
    <property type="project" value="InterPro"/>
</dbReference>
<evidence type="ECO:0000256" key="10">
    <source>
        <dbReference type="SAM" id="Phobius"/>
    </source>
</evidence>
<keyword evidence="3" id="KW-0813">Transport</keyword>
<feature type="transmembrane region" description="Helical" evidence="10">
    <location>
        <begin position="39"/>
        <end position="60"/>
    </location>
</feature>
<feature type="transmembrane region" description="Helical" evidence="10">
    <location>
        <begin position="155"/>
        <end position="174"/>
    </location>
</feature>
<keyword evidence="5" id="KW-0762">Sugar transport</keyword>
<dbReference type="PANTHER" id="PTHR30413">
    <property type="entry name" value="INNER MEMBRANE TRANSPORT PERMEASE"/>
    <property type="match status" value="1"/>
</dbReference>
<protein>
    <submittedName>
        <fullName evidence="12">ABC-type polysaccharide/polyol phosphate export systems, permease component</fullName>
    </submittedName>
</protein>
<accession>H8L0C0</accession>
<dbReference type="KEGG" id="fau:Fraau_2826"/>
<sequence length="266" mass="30269">MTLGKRLLAFLGALKIQCRIIHAILMREIITRYGRHNIGFAWMFAEPMMFTLGIVAIWSYSHELGRQHHISVASFAITGYSTILNWRNTVNRCVDSVEPNRSLLFHRNVRVIDVFWARILLELGGITLSSVMIFTAFVAMGWIDPPSDLLKMLGGWALLCWYSTAMAMLIGGLTEYSELVDKIWHPLAYFQLPLSGAFVMASWLPPQLRKVVMIFPVPHTVELFRSGYYGPSVKAIYDVNYVVIICSIITLLALFVVRDISHRSDK</sequence>
<feature type="domain" description="ABC-2 type transporter transmembrane" evidence="11">
    <location>
        <begin position="21"/>
        <end position="228"/>
    </location>
</feature>
<gene>
    <name evidence="12" type="ordered locus">Fraau_2826</name>
</gene>
<evidence type="ECO:0000256" key="5">
    <source>
        <dbReference type="ARBA" id="ARBA00022597"/>
    </source>
</evidence>
<evidence type="ECO:0000256" key="1">
    <source>
        <dbReference type="ARBA" id="ARBA00004651"/>
    </source>
</evidence>